<name>A0A382LXU5_9ZZZZ</name>
<evidence type="ECO:0000313" key="1">
    <source>
        <dbReference type="EMBL" id="SVC40535.1"/>
    </source>
</evidence>
<sequence>MVVIEIINQHQKHYSVKKIKLKLCGALAAMINLTQVHGY</sequence>
<dbReference type="EMBL" id="UINC01089437">
    <property type="protein sequence ID" value="SVC40535.1"/>
    <property type="molecule type" value="Genomic_DNA"/>
</dbReference>
<proteinExistence type="predicted"/>
<dbReference type="AlphaFoldDB" id="A0A382LXU5"/>
<accession>A0A382LXU5</accession>
<organism evidence="1">
    <name type="scientific">marine metagenome</name>
    <dbReference type="NCBI Taxonomy" id="408172"/>
    <lineage>
        <taxon>unclassified sequences</taxon>
        <taxon>metagenomes</taxon>
        <taxon>ecological metagenomes</taxon>
    </lineage>
</organism>
<reference evidence="1" key="1">
    <citation type="submission" date="2018-05" db="EMBL/GenBank/DDBJ databases">
        <authorList>
            <person name="Lanie J.A."/>
            <person name="Ng W.-L."/>
            <person name="Kazmierczak K.M."/>
            <person name="Andrzejewski T.M."/>
            <person name="Davidsen T.M."/>
            <person name="Wayne K.J."/>
            <person name="Tettelin H."/>
            <person name="Glass J.I."/>
            <person name="Rusch D."/>
            <person name="Podicherti R."/>
            <person name="Tsui H.-C.T."/>
            <person name="Winkler M.E."/>
        </authorList>
    </citation>
    <scope>NUCLEOTIDE SEQUENCE</scope>
</reference>
<gene>
    <name evidence="1" type="ORF">METZ01_LOCUS293389</name>
</gene>
<protein>
    <submittedName>
        <fullName evidence="1">Uncharacterized protein</fullName>
    </submittedName>
</protein>